<dbReference type="EMBL" id="BAAAPB010000001">
    <property type="protein sequence ID" value="GAA1955260.1"/>
    <property type="molecule type" value="Genomic_DNA"/>
</dbReference>
<dbReference type="Pfam" id="PF01936">
    <property type="entry name" value="NYN"/>
    <property type="match status" value="1"/>
</dbReference>
<keyword evidence="3" id="KW-1185">Reference proteome</keyword>
<organism evidence="2 3">
    <name type="scientific">Nocardioides panacihumi</name>
    <dbReference type="NCBI Taxonomy" id="400774"/>
    <lineage>
        <taxon>Bacteria</taxon>
        <taxon>Bacillati</taxon>
        <taxon>Actinomycetota</taxon>
        <taxon>Actinomycetes</taxon>
        <taxon>Propionibacteriales</taxon>
        <taxon>Nocardioidaceae</taxon>
        <taxon>Nocardioides</taxon>
    </lineage>
</organism>
<evidence type="ECO:0000259" key="1">
    <source>
        <dbReference type="Pfam" id="PF01936"/>
    </source>
</evidence>
<accession>A0ABN2QMQ8</accession>
<gene>
    <name evidence="2" type="ORF">GCM10009798_13120</name>
</gene>
<proteinExistence type="predicted"/>
<dbReference type="Proteomes" id="UP001500571">
    <property type="component" value="Unassembled WGS sequence"/>
</dbReference>
<protein>
    <recommendedName>
        <fullName evidence="1">NYN domain-containing protein</fullName>
    </recommendedName>
</protein>
<evidence type="ECO:0000313" key="2">
    <source>
        <dbReference type="EMBL" id="GAA1955260.1"/>
    </source>
</evidence>
<dbReference type="InterPro" id="IPR021139">
    <property type="entry name" value="NYN"/>
</dbReference>
<sequence>MRSDAADLSEILAVGTKTKRDALVLIDLDNVQIPPSRRQLRALIGTARSRCNGRELRVVAAGNAQTCAKFADLCRDLGIELMRCSRRPNAADRALVALAGEAVAANPRTKVIVVSADAMFARLKPALVVLPAWQREMVAAALTAAADQIVLVDIRRSAHRAGRRRRR</sequence>
<reference evidence="2 3" key="1">
    <citation type="journal article" date="2019" name="Int. J. Syst. Evol. Microbiol.">
        <title>The Global Catalogue of Microorganisms (GCM) 10K type strain sequencing project: providing services to taxonomists for standard genome sequencing and annotation.</title>
        <authorList>
            <consortium name="The Broad Institute Genomics Platform"/>
            <consortium name="The Broad Institute Genome Sequencing Center for Infectious Disease"/>
            <person name="Wu L."/>
            <person name="Ma J."/>
        </authorList>
    </citation>
    <scope>NUCLEOTIDE SEQUENCE [LARGE SCALE GENOMIC DNA]</scope>
    <source>
        <strain evidence="2 3">JCM 15309</strain>
    </source>
</reference>
<comment type="caution">
    <text evidence="2">The sequence shown here is derived from an EMBL/GenBank/DDBJ whole genome shotgun (WGS) entry which is preliminary data.</text>
</comment>
<name>A0ABN2QMQ8_9ACTN</name>
<feature type="domain" description="NYN" evidence="1">
    <location>
        <begin position="23"/>
        <end position="127"/>
    </location>
</feature>
<evidence type="ECO:0000313" key="3">
    <source>
        <dbReference type="Proteomes" id="UP001500571"/>
    </source>
</evidence>